<dbReference type="PROSITE" id="PS50112">
    <property type="entry name" value="PAS"/>
    <property type="match status" value="1"/>
</dbReference>
<name>A0ABR9G9R5_9GAMM</name>
<dbReference type="InterPro" id="IPR000700">
    <property type="entry name" value="PAS-assoc_C"/>
</dbReference>
<gene>
    <name evidence="5" type="ORF">IGX34_10375</name>
</gene>
<feature type="transmembrane region" description="Helical" evidence="1">
    <location>
        <begin position="12"/>
        <end position="33"/>
    </location>
</feature>
<evidence type="ECO:0000259" key="2">
    <source>
        <dbReference type="PROSITE" id="PS50112"/>
    </source>
</evidence>
<dbReference type="InterPro" id="IPR052155">
    <property type="entry name" value="Biofilm_reg_signaling"/>
</dbReference>
<dbReference type="InterPro" id="IPR000014">
    <property type="entry name" value="PAS"/>
</dbReference>
<dbReference type="RefSeq" id="WP_192555646.1">
    <property type="nucleotide sequence ID" value="NZ_JACZZA010000005.1"/>
</dbReference>
<dbReference type="PANTHER" id="PTHR44757">
    <property type="entry name" value="DIGUANYLATE CYCLASE DGCP"/>
    <property type="match status" value="1"/>
</dbReference>
<feature type="domain" description="EAL" evidence="4">
    <location>
        <begin position="720"/>
        <end position="973"/>
    </location>
</feature>
<dbReference type="Proteomes" id="UP000651010">
    <property type="component" value="Unassembled WGS sequence"/>
</dbReference>
<evidence type="ECO:0000256" key="1">
    <source>
        <dbReference type="SAM" id="Phobius"/>
    </source>
</evidence>
<dbReference type="SMART" id="SM00052">
    <property type="entry name" value="EAL"/>
    <property type="match status" value="1"/>
</dbReference>
<reference evidence="5 6" key="1">
    <citation type="submission" date="2020-09" db="EMBL/GenBank/DDBJ databases">
        <title>Dyella sp. 7MK23 isolated from forest soil.</title>
        <authorList>
            <person name="Fu J."/>
        </authorList>
    </citation>
    <scope>NUCLEOTIDE SEQUENCE [LARGE SCALE GENOMIC DNA]</scope>
    <source>
        <strain evidence="5 6">7MK23</strain>
    </source>
</reference>
<dbReference type="InterPro" id="IPR013655">
    <property type="entry name" value="PAS_fold_3"/>
</dbReference>
<dbReference type="InterPro" id="IPR000160">
    <property type="entry name" value="GGDEF_dom"/>
</dbReference>
<dbReference type="InterPro" id="IPR001610">
    <property type="entry name" value="PAC"/>
</dbReference>
<dbReference type="InterPro" id="IPR001633">
    <property type="entry name" value="EAL_dom"/>
</dbReference>
<comment type="caution">
    <text evidence="5">The sequence shown here is derived from an EMBL/GenBank/DDBJ whole genome shotgun (WGS) entry which is preliminary data.</text>
</comment>
<evidence type="ECO:0000259" key="3">
    <source>
        <dbReference type="PROSITE" id="PS50113"/>
    </source>
</evidence>
<keyword evidence="1" id="KW-0472">Membrane</keyword>
<accession>A0ABR9G9R5</accession>
<keyword evidence="6" id="KW-1185">Reference proteome</keyword>
<dbReference type="InterPro" id="IPR029787">
    <property type="entry name" value="Nucleotide_cyclase"/>
</dbReference>
<dbReference type="InterPro" id="IPR035965">
    <property type="entry name" value="PAS-like_dom_sf"/>
</dbReference>
<dbReference type="SMART" id="SM00091">
    <property type="entry name" value="PAS"/>
    <property type="match status" value="1"/>
</dbReference>
<dbReference type="SUPFAM" id="SSF55073">
    <property type="entry name" value="Nucleotide cyclase"/>
    <property type="match status" value="1"/>
</dbReference>
<feature type="transmembrane region" description="Helical" evidence="1">
    <location>
        <begin position="268"/>
        <end position="290"/>
    </location>
</feature>
<proteinExistence type="predicted"/>
<evidence type="ECO:0000313" key="6">
    <source>
        <dbReference type="Proteomes" id="UP000651010"/>
    </source>
</evidence>
<dbReference type="Pfam" id="PF00563">
    <property type="entry name" value="EAL"/>
    <property type="match status" value="1"/>
</dbReference>
<dbReference type="SMART" id="SM00267">
    <property type="entry name" value="GGDEF"/>
    <property type="match status" value="1"/>
</dbReference>
<organism evidence="5 6">
    <name type="scientific">Dyella acidiphila</name>
    <dbReference type="NCBI Taxonomy" id="2775866"/>
    <lineage>
        <taxon>Bacteria</taxon>
        <taxon>Pseudomonadati</taxon>
        <taxon>Pseudomonadota</taxon>
        <taxon>Gammaproteobacteria</taxon>
        <taxon>Lysobacterales</taxon>
        <taxon>Rhodanobacteraceae</taxon>
        <taxon>Dyella</taxon>
    </lineage>
</organism>
<protein>
    <submittedName>
        <fullName evidence="5">EAL domain-containing protein</fullName>
    </submittedName>
</protein>
<dbReference type="Gene3D" id="3.30.70.270">
    <property type="match status" value="1"/>
</dbReference>
<dbReference type="SUPFAM" id="SSF55785">
    <property type="entry name" value="PYP-like sensor domain (PAS domain)"/>
    <property type="match status" value="2"/>
</dbReference>
<dbReference type="PANTHER" id="PTHR44757:SF2">
    <property type="entry name" value="BIOFILM ARCHITECTURE MAINTENANCE PROTEIN MBAA"/>
    <property type="match status" value="1"/>
</dbReference>
<feature type="domain" description="PAC" evidence="3">
    <location>
        <begin position="379"/>
        <end position="430"/>
    </location>
</feature>
<dbReference type="Pfam" id="PF00990">
    <property type="entry name" value="GGDEF"/>
    <property type="match status" value="1"/>
</dbReference>
<dbReference type="Pfam" id="PF13188">
    <property type="entry name" value="PAS_8"/>
    <property type="match status" value="1"/>
</dbReference>
<dbReference type="CDD" id="cd00130">
    <property type="entry name" value="PAS"/>
    <property type="match status" value="1"/>
</dbReference>
<keyword evidence="1" id="KW-0812">Transmembrane</keyword>
<dbReference type="Pfam" id="PF08447">
    <property type="entry name" value="PAS_3"/>
    <property type="match status" value="1"/>
</dbReference>
<dbReference type="InterPro" id="IPR035919">
    <property type="entry name" value="EAL_sf"/>
</dbReference>
<dbReference type="SMART" id="SM00086">
    <property type="entry name" value="PAC"/>
    <property type="match status" value="2"/>
</dbReference>
<dbReference type="PROSITE" id="PS50883">
    <property type="entry name" value="EAL"/>
    <property type="match status" value="1"/>
</dbReference>
<dbReference type="NCBIfam" id="TIGR00229">
    <property type="entry name" value="sensory_box"/>
    <property type="match status" value="1"/>
</dbReference>
<dbReference type="Gene3D" id="3.30.450.20">
    <property type="entry name" value="PAS domain"/>
    <property type="match status" value="2"/>
</dbReference>
<sequence length="977" mass="107757">MMNEAPKVPSQSTVLMFGSLSAVLLLAVLMNGLRSDLRSQLSESSQHTHEVALNAAQAIRIPLRASANSMSFIAEESNRLQRTAPQQSDALLQGLLAEILRRQPQIVNISFIHAPTPGNASTLPVPADSVWTSCGAHIPPSTGLPCFGPMADTPRGPVFSVTAPLGAQQWIVGDIEASVLQRSIADVPHSADIFFKVVGAYGRTIVQGGNQAAALGAEHASPPWWIATLFGLRDPLPLWAEAPVESYPFKVVAEISYQRALAPWHRQIVTAVALYVFYLLVFAGLLGVMYRATRMQRYYIQSLQDKTQDLHTAQRVGRTAIWTLHAGRFQCTDEAGDIFGLPDGRCEASVEELLALVPAADRAPLIAKVKTAWNNDEPLRAEFRIKKPDGSIRCLSAGGQVVVDQAGVKRMTGTVVDVTEQWKAHQQHAESEQRFRSLFEHNPLPFWVFDAASLRFLEVNAAAVRAYGYTREEFLDMTILDIRDPAEHTELNDHLLSSSEARQIPKVWMHRTKQGQSIDVRIHAANIVFNGRQARLVLAEDITAQLAGEREMAYRALHDTTTQLPNQHALFGQLDELIDNGRRFDVAYLQLLGMDAISDTFGINVSTGILQAVAERLAEHTGEGEFLATVTHEAFALLVTSGQLTHTKLQDIAHSVTEPLHYEETQHQIDIVIGVASHPQDGAQGEILFGRAALAAHAHIRSEQPIHYFETALAQKSKDKLQFAARLRRAVKRHEFEMHFQPITNYPDQQLIGLEALIRWPQDDGTLISPSTFIPLCEESGLIVPLGQWVLNQAAKASLQLREAGFENLPIGVNISPAELRSDLVANLRAIRRAYSLPHDAIHIELTESSLIDHREKVIGIMKQLRSDGTAVALDDFGTGFSSLSYLRDLPIDMLKIDQAFIRNVDWDARSSTICDAIIALGKSLKVSVIAEGIERSAQYRWLYQHGCDGAQGFYLGKPETLASFLARWGSAKAGTP</sequence>
<dbReference type="EMBL" id="JACZZA010000005">
    <property type="protein sequence ID" value="MBE1160795.1"/>
    <property type="molecule type" value="Genomic_DNA"/>
</dbReference>
<evidence type="ECO:0000313" key="5">
    <source>
        <dbReference type="EMBL" id="MBE1160795.1"/>
    </source>
</evidence>
<evidence type="ECO:0000259" key="4">
    <source>
        <dbReference type="PROSITE" id="PS50883"/>
    </source>
</evidence>
<dbReference type="Gene3D" id="3.20.20.450">
    <property type="entry name" value="EAL domain"/>
    <property type="match status" value="1"/>
</dbReference>
<dbReference type="CDD" id="cd01948">
    <property type="entry name" value="EAL"/>
    <property type="match status" value="1"/>
</dbReference>
<dbReference type="PROSITE" id="PS50113">
    <property type="entry name" value="PAC"/>
    <property type="match status" value="1"/>
</dbReference>
<keyword evidence="1" id="KW-1133">Transmembrane helix</keyword>
<feature type="domain" description="PAS" evidence="2">
    <location>
        <begin position="431"/>
        <end position="502"/>
    </location>
</feature>
<dbReference type="InterPro" id="IPR043128">
    <property type="entry name" value="Rev_trsase/Diguanyl_cyclase"/>
</dbReference>
<dbReference type="SUPFAM" id="SSF141868">
    <property type="entry name" value="EAL domain-like"/>
    <property type="match status" value="1"/>
</dbReference>